<dbReference type="PANTHER" id="PTHR34075:SF5">
    <property type="entry name" value="BLR3430 PROTEIN"/>
    <property type="match status" value="1"/>
</dbReference>
<dbReference type="InterPro" id="IPR012340">
    <property type="entry name" value="NA-bd_OB-fold"/>
</dbReference>
<dbReference type="RefSeq" id="WP_394010214.1">
    <property type="nucleotide sequence ID" value="NZ_JBAFUR010000010.1"/>
</dbReference>
<organism evidence="2 3">
    <name type="scientific">Xanthobacter aminoxidans</name>
    <dbReference type="NCBI Taxonomy" id="186280"/>
    <lineage>
        <taxon>Bacteria</taxon>
        <taxon>Pseudomonadati</taxon>
        <taxon>Pseudomonadota</taxon>
        <taxon>Alphaproteobacteria</taxon>
        <taxon>Hyphomicrobiales</taxon>
        <taxon>Xanthobacteraceae</taxon>
        <taxon>Xanthobacter</taxon>
    </lineage>
</organism>
<dbReference type="PANTHER" id="PTHR34075">
    <property type="entry name" value="BLR3430 PROTEIN"/>
    <property type="match status" value="1"/>
</dbReference>
<keyword evidence="3" id="KW-1185">Reference proteome</keyword>
<proteinExistence type="predicted"/>
<dbReference type="InterPro" id="IPR052513">
    <property type="entry name" value="Thioester_dehydratase-like"/>
</dbReference>
<evidence type="ECO:0000259" key="1">
    <source>
        <dbReference type="Pfam" id="PF01796"/>
    </source>
</evidence>
<dbReference type="SUPFAM" id="SSF50249">
    <property type="entry name" value="Nucleic acid-binding proteins"/>
    <property type="match status" value="1"/>
</dbReference>
<evidence type="ECO:0000313" key="2">
    <source>
        <dbReference type="EMBL" id="MFG1255287.1"/>
    </source>
</evidence>
<reference evidence="2 3" key="1">
    <citation type="submission" date="2024-02" db="EMBL/GenBank/DDBJ databases">
        <title>Expansion and revision of Xanthobacter and proposal of Roseixanthobacter gen. nov.</title>
        <authorList>
            <person name="Soltysiak M.P.M."/>
            <person name="Jalihal A."/>
            <person name="Ory A."/>
            <person name="Chrisophersen C."/>
            <person name="Lee A.D."/>
            <person name="Boulton J."/>
            <person name="Springer M."/>
        </authorList>
    </citation>
    <scope>NUCLEOTIDE SEQUENCE [LARGE SCALE GENOMIC DNA]</scope>
    <source>
        <strain evidence="2 3">CB5</strain>
    </source>
</reference>
<dbReference type="Proteomes" id="UP001604043">
    <property type="component" value="Unassembled WGS sequence"/>
</dbReference>
<name>A0ABW6ZPZ6_9HYPH</name>
<sequence length="136" mass="14994">MTATRNLRDDLFVAGPPPRLLGSRCRETGELFYPVQVMNPVTHRAGTMETCELEGTGRLLNFTRIHRGMPGYDSPLVLGIVELDAGPTLTAQITDWAGTDLHIGQRLDLVIGTIRTDPDGTRVLGPKFRPIKDENL</sequence>
<accession>A0ABW6ZPZ6</accession>
<dbReference type="Pfam" id="PF01796">
    <property type="entry name" value="OB_ChsH2_C"/>
    <property type="match status" value="1"/>
</dbReference>
<dbReference type="EMBL" id="JBAFUR010000010">
    <property type="protein sequence ID" value="MFG1255287.1"/>
    <property type="molecule type" value="Genomic_DNA"/>
</dbReference>
<gene>
    <name evidence="2" type="ORF">V5F30_23960</name>
</gene>
<evidence type="ECO:0000313" key="3">
    <source>
        <dbReference type="Proteomes" id="UP001604043"/>
    </source>
</evidence>
<protein>
    <submittedName>
        <fullName evidence="2">OB-fold domain-containing protein</fullName>
    </submittedName>
</protein>
<feature type="domain" description="ChsH2 C-terminal OB-fold" evidence="1">
    <location>
        <begin position="52"/>
        <end position="110"/>
    </location>
</feature>
<comment type="caution">
    <text evidence="2">The sequence shown here is derived from an EMBL/GenBank/DDBJ whole genome shotgun (WGS) entry which is preliminary data.</text>
</comment>
<dbReference type="InterPro" id="IPR002878">
    <property type="entry name" value="ChsH2_C"/>
</dbReference>